<evidence type="ECO:0000313" key="2">
    <source>
        <dbReference type="Proteomes" id="UP000636793"/>
    </source>
</evidence>
<reference evidence="1" key="1">
    <citation type="journal article" date="2014" name="Int. J. Syst. Evol. Microbiol.">
        <title>Complete genome sequence of Corynebacterium casei LMG S-19264T (=DSM 44701T), isolated from a smear-ripened cheese.</title>
        <authorList>
            <consortium name="US DOE Joint Genome Institute (JGI-PGF)"/>
            <person name="Walter F."/>
            <person name="Albersmeier A."/>
            <person name="Kalinowski J."/>
            <person name="Ruckert C."/>
        </authorList>
    </citation>
    <scope>NUCLEOTIDE SEQUENCE</scope>
    <source>
        <strain evidence="1">CGMCC 1.15085</strain>
    </source>
</reference>
<dbReference type="Pfam" id="PF02643">
    <property type="entry name" value="DUF192"/>
    <property type="match status" value="1"/>
</dbReference>
<dbReference type="RefSeq" id="WP_229749944.1">
    <property type="nucleotide sequence ID" value="NZ_BMHI01000008.1"/>
</dbReference>
<name>A0A916TJ54_9MICO</name>
<proteinExistence type="predicted"/>
<evidence type="ECO:0008006" key="3">
    <source>
        <dbReference type="Google" id="ProtNLM"/>
    </source>
</evidence>
<dbReference type="Gene3D" id="2.60.120.1140">
    <property type="entry name" value="Protein of unknown function DUF192"/>
    <property type="match status" value="1"/>
</dbReference>
<dbReference type="AlphaFoldDB" id="A0A916TJ54"/>
<accession>A0A916TJ54</accession>
<dbReference type="InterPro" id="IPR003795">
    <property type="entry name" value="DUF192"/>
</dbReference>
<reference evidence="1" key="2">
    <citation type="submission" date="2020-09" db="EMBL/GenBank/DDBJ databases">
        <authorList>
            <person name="Sun Q."/>
            <person name="Zhou Y."/>
        </authorList>
    </citation>
    <scope>NUCLEOTIDE SEQUENCE</scope>
    <source>
        <strain evidence="1">CGMCC 1.15085</strain>
    </source>
</reference>
<dbReference type="EMBL" id="BMHI01000008">
    <property type="protein sequence ID" value="GGB47549.1"/>
    <property type="molecule type" value="Genomic_DNA"/>
</dbReference>
<sequence>MGTRTFGPGPHRLLCNGRAVGACAVADTARSRRKGLLGTDEVEGALWLTRCPSVHMVGMRYPIDVAVLDKEGTVLRVATLRPWVGMTRPRRRAAVTVEAAAGALASWGVEPGDRLAVERG</sequence>
<protein>
    <recommendedName>
        <fullName evidence="3">DUF192 domain-containing protein</fullName>
    </recommendedName>
</protein>
<comment type="caution">
    <text evidence="1">The sequence shown here is derived from an EMBL/GenBank/DDBJ whole genome shotgun (WGS) entry which is preliminary data.</text>
</comment>
<organism evidence="1 2">
    <name type="scientific">Flexivirga endophytica</name>
    <dbReference type="NCBI Taxonomy" id="1849103"/>
    <lineage>
        <taxon>Bacteria</taxon>
        <taxon>Bacillati</taxon>
        <taxon>Actinomycetota</taxon>
        <taxon>Actinomycetes</taxon>
        <taxon>Micrococcales</taxon>
        <taxon>Dermacoccaceae</taxon>
        <taxon>Flexivirga</taxon>
    </lineage>
</organism>
<keyword evidence="2" id="KW-1185">Reference proteome</keyword>
<evidence type="ECO:0000313" key="1">
    <source>
        <dbReference type="EMBL" id="GGB47549.1"/>
    </source>
</evidence>
<gene>
    <name evidence="1" type="ORF">GCM10011492_43420</name>
</gene>
<dbReference type="InterPro" id="IPR038695">
    <property type="entry name" value="Saro_0823-like_sf"/>
</dbReference>
<dbReference type="Proteomes" id="UP000636793">
    <property type="component" value="Unassembled WGS sequence"/>
</dbReference>